<keyword evidence="1" id="KW-0812">Transmembrane</keyword>
<keyword evidence="1" id="KW-0472">Membrane</keyword>
<feature type="transmembrane region" description="Helical" evidence="1">
    <location>
        <begin position="206"/>
        <end position="230"/>
    </location>
</feature>
<evidence type="ECO:0000313" key="3">
    <source>
        <dbReference type="Proteomes" id="UP000075243"/>
    </source>
</evidence>
<evidence type="ECO:0000256" key="1">
    <source>
        <dbReference type="SAM" id="Phobius"/>
    </source>
</evidence>
<organism evidence="2 3">
    <name type="scientific">Cajanus cajan</name>
    <name type="common">Pigeon pea</name>
    <name type="synonym">Cajanus indicus</name>
    <dbReference type="NCBI Taxonomy" id="3821"/>
    <lineage>
        <taxon>Eukaryota</taxon>
        <taxon>Viridiplantae</taxon>
        <taxon>Streptophyta</taxon>
        <taxon>Embryophyta</taxon>
        <taxon>Tracheophyta</taxon>
        <taxon>Spermatophyta</taxon>
        <taxon>Magnoliopsida</taxon>
        <taxon>eudicotyledons</taxon>
        <taxon>Gunneridae</taxon>
        <taxon>Pentapetalae</taxon>
        <taxon>rosids</taxon>
        <taxon>fabids</taxon>
        <taxon>Fabales</taxon>
        <taxon>Fabaceae</taxon>
        <taxon>Papilionoideae</taxon>
        <taxon>50 kb inversion clade</taxon>
        <taxon>NPAAA clade</taxon>
        <taxon>indigoferoid/millettioid clade</taxon>
        <taxon>Phaseoleae</taxon>
        <taxon>Cajanus</taxon>
    </lineage>
</organism>
<feature type="transmembrane region" description="Helical" evidence="1">
    <location>
        <begin position="141"/>
        <end position="162"/>
    </location>
</feature>
<dbReference type="AlphaFoldDB" id="A0A151SIF7"/>
<accession>A0A151SIF7</accession>
<name>A0A151SIF7_CAJCA</name>
<dbReference type="Proteomes" id="UP000075243">
    <property type="component" value="Chromosome 11"/>
</dbReference>
<dbReference type="Gramene" id="C.cajan_00734.t">
    <property type="protein sequence ID" value="C.cajan_00734.t"/>
    <property type="gene ID" value="C.cajan_00734"/>
</dbReference>
<keyword evidence="1" id="KW-1133">Transmembrane helix</keyword>
<sequence length="237" mass="26830">MAEDGKVKIDKFDESDFGFWKMQIEDYLYQKKLYQPLSENKQEMMPRADWELLDRKTASVANGAPNVNLAFQQPQIPNSQPNTFQHSSFPSQGGFNSFSGRIVMEDVVEVLHMVVEIVPLFSVKFAINEDMRHLLVTNEPMGYHLLVMGCLLASCFLLTPLLVLGLKVVTGFKTLVSAHPSFPILGLYLIMGLLTYLDLQDRHSGLLICWVVLLGPPYLVLVLHHLVLLFQHPFPTS</sequence>
<reference evidence="2 3" key="1">
    <citation type="journal article" date="2012" name="Nat. Biotechnol.">
        <title>Draft genome sequence of pigeonpea (Cajanus cajan), an orphan legume crop of resource-poor farmers.</title>
        <authorList>
            <person name="Varshney R.K."/>
            <person name="Chen W."/>
            <person name="Li Y."/>
            <person name="Bharti A.K."/>
            <person name="Saxena R.K."/>
            <person name="Schlueter J.A."/>
            <person name="Donoghue M.T."/>
            <person name="Azam S."/>
            <person name="Fan G."/>
            <person name="Whaley A.M."/>
            <person name="Farmer A.D."/>
            <person name="Sheridan J."/>
            <person name="Iwata A."/>
            <person name="Tuteja R."/>
            <person name="Penmetsa R.V."/>
            <person name="Wu W."/>
            <person name="Upadhyaya H.D."/>
            <person name="Yang S.P."/>
            <person name="Shah T."/>
            <person name="Saxena K.B."/>
            <person name="Michael T."/>
            <person name="McCombie W.R."/>
            <person name="Yang B."/>
            <person name="Zhang G."/>
            <person name="Yang H."/>
            <person name="Wang J."/>
            <person name="Spillane C."/>
            <person name="Cook D.R."/>
            <person name="May G.D."/>
            <person name="Xu X."/>
            <person name="Jackson S.A."/>
        </authorList>
    </citation>
    <scope>NUCLEOTIDE SEQUENCE [LARGE SCALE GENOMIC DNA]</scope>
    <source>
        <strain evidence="3">cv. Asha</strain>
    </source>
</reference>
<dbReference type="EMBL" id="CM003613">
    <property type="protein sequence ID" value="KYP54563.1"/>
    <property type="molecule type" value="Genomic_DNA"/>
</dbReference>
<keyword evidence="3" id="KW-1185">Reference proteome</keyword>
<protein>
    <submittedName>
        <fullName evidence="2">Uncharacterized protein</fullName>
    </submittedName>
</protein>
<evidence type="ECO:0000313" key="2">
    <source>
        <dbReference type="EMBL" id="KYP54563.1"/>
    </source>
</evidence>
<proteinExistence type="predicted"/>
<feature type="transmembrane region" description="Helical" evidence="1">
    <location>
        <begin position="182"/>
        <end position="199"/>
    </location>
</feature>
<gene>
    <name evidence="2" type="ORF">KK1_000754</name>
</gene>